<dbReference type="Pfam" id="PF07733">
    <property type="entry name" value="DNA_pol3_alpha"/>
    <property type="match status" value="1"/>
</dbReference>
<evidence type="ECO:0000256" key="9">
    <source>
        <dbReference type="HAMAP-Rule" id="MF_01902"/>
    </source>
</evidence>
<keyword evidence="1 9" id="KW-0963">Cytoplasm</keyword>
<keyword evidence="7 9" id="KW-0234">DNA repair</keyword>
<accession>A0A9X2HWF5</accession>
<comment type="function">
    <text evidence="9">DNA polymerase involved in damage-induced mutagenesis and translesion synthesis (TLS). It is not the major replicative DNA polymerase.</text>
</comment>
<feature type="domain" description="Polymerase/histidinol phosphatase N-terminal" evidence="10">
    <location>
        <begin position="5"/>
        <end position="84"/>
    </location>
</feature>
<dbReference type="HAMAP" id="MF_01902">
    <property type="entry name" value="DNApol_error_prone"/>
    <property type="match status" value="1"/>
</dbReference>
<dbReference type="Pfam" id="PF17657">
    <property type="entry name" value="DNA_pol3_finger"/>
    <property type="match status" value="1"/>
</dbReference>
<evidence type="ECO:0000256" key="6">
    <source>
        <dbReference type="ARBA" id="ARBA00022932"/>
    </source>
</evidence>
<evidence type="ECO:0000256" key="4">
    <source>
        <dbReference type="ARBA" id="ARBA00022705"/>
    </source>
</evidence>
<dbReference type="GO" id="GO:0003887">
    <property type="term" value="F:DNA-directed DNA polymerase activity"/>
    <property type="evidence" value="ECO:0007669"/>
    <property type="project" value="UniProtKB-UniRule"/>
</dbReference>
<evidence type="ECO:0000259" key="10">
    <source>
        <dbReference type="SMART" id="SM00481"/>
    </source>
</evidence>
<dbReference type="AlphaFoldDB" id="A0A9X2HWF5"/>
<dbReference type="NCBIfam" id="NF004225">
    <property type="entry name" value="PRK05672.1"/>
    <property type="match status" value="1"/>
</dbReference>
<dbReference type="SMART" id="SM00481">
    <property type="entry name" value="POLIIIAc"/>
    <property type="match status" value="1"/>
</dbReference>
<dbReference type="Gene3D" id="1.10.150.870">
    <property type="match status" value="1"/>
</dbReference>
<dbReference type="PANTHER" id="PTHR32294:SF4">
    <property type="entry name" value="ERROR-PRONE DNA POLYMERASE"/>
    <property type="match status" value="1"/>
</dbReference>
<comment type="catalytic activity">
    <reaction evidence="8 9">
        <text>DNA(n) + a 2'-deoxyribonucleoside 5'-triphosphate = DNA(n+1) + diphosphate</text>
        <dbReference type="Rhea" id="RHEA:22508"/>
        <dbReference type="Rhea" id="RHEA-COMP:17339"/>
        <dbReference type="Rhea" id="RHEA-COMP:17340"/>
        <dbReference type="ChEBI" id="CHEBI:33019"/>
        <dbReference type="ChEBI" id="CHEBI:61560"/>
        <dbReference type="ChEBI" id="CHEBI:173112"/>
        <dbReference type="EC" id="2.7.7.7"/>
    </reaction>
</comment>
<evidence type="ECO:0000256" key="2">
    <source>
        <dbReference type="ARBA" id="ARBA00022679"/>
    </source>
</evidence>
<evidence type="ECO:0000256" key="3">
    <source>
        <dbReference type="ARBA" id="ARBA00022695"/>
    </source>
</evidence>
<dbReference type="InterPro" id="IPR004805">
    <property type="entry name" value="DnaE2/DnaE/PolC"/>
</dbReference>
<comment type="similarity">
    <text evidence="9">Belongs to the DNA polymerase type-C family. DnaE2 subfamily.</text>
</comment>
<dbReference type="PANTHER" id="PTHR32294">
    <property type="entry name" value="DNA POLYMERASE III SUBUNIT ALPHA"/>
    <property type="match status" value="1"/>
</dbReference>
<keyword evidence="4 9" id="KW-0235">DNA replication</keyword>
<comment type="caution">
    <text evidence="11">The sequence shown here is derived from an EMBL/GenBank/DDBJ whole genome shotgun (WGS) entry which is preliminary data.</text>
</comment>
<dbReference type="Gene3D" id="3.20.20.140">
    <property type="entry name" value="Metal-dependent hydrolases"/>
    <property type="match status" value="1"/>
</dbReference>
<dbReference type="Proteomes" id="UP001139486">
    <property type="component" value="Unassembled WGS sequence"/>
</dbReference>
<dbReference type="InterPro" id="IPR023073">
    <property type="entry name" value="DnaE2"/>
</dbReference>
<evidence type="ECO:0000256" key="8">
    <source>
        <dbReference type="ARBA" id="ARBA00049244"/>
    </source>
</evidence>
<keyword evidence="3 9" id="KW-0548">Nucleotidyltransferase</keyword>
<evidence type="ECO:0000256" key="7">
    <source>
        <dbReference type="ARBA" id="ARBA00023204"/>
    </source>
</evidence>
<dbReference type="InterPro" id="IPR011708">
    <property type="entry name" value="DNA_pol3_alpha_NTPase_dom"/>
</dbReference>
<evidence type="ECO:0000256" key="1">
    <source>
        <dbReference type="ARBA" id="ARBA00022490"/>
    </source>
</evidence>
<sequence length="1108" mass="124234">MTAFAELVAASHYSFLEGASFGEDMVAQAIALGHAGIGIADRNTVAGVVRAHKALREIRERAIEGGFGDIAFKLVVGARLVFADGTPDIVAYPATRHGWGRLTRLLTTGNLRAQKGDCILGFGDLLRHADDLLLIVLTASSERPARAFGGAMLPPRRSDPDLPETLRRLNRAAPGRVWLGVTMPRDGRDRRRLHRHAGIAREAGVPLLATCDALFAEAGDRSLHDVLTCIREGTTIQAAGRRLAANAERHLKSGREMARLFADLPQAVAESIAILDRIDFALTDLAYEYPHEPVPAGWKAQDWLEHLTWQCAIERYDGWVPDKLLALMREEFALIEERGYAHYFLTVYDIVRFARTVEPPILCQGRGSAANSAVCYILGVTSVDPMRYDLLFSRFVSAERDEPPDIDVDFEHERREEVMQYIYRRYRRHRAAIAATVIHYRPRSAVREAGKALGLSEDVTQRLTSTVWGSFSQRFEQRRFDETGFSTDNPEIARLRDVVDKLLKFPRHLSQHVGGYVLTQGRLDETVPIHHAAMEDRTFIEWDKDDIDELKIMKVDILALGMLTCIRKAFDLMRDHGLGDHDLDSIPPDEAPVYDMLCKGDSIGVFQVESRAQINMLPRLKPRKLYDLVVQVAIVRPGPIEGDMVHPYLRRRAGKEKPEFPSPAPPHDPNELRNLLKETYGVPLFQEQAMKLAMVAAEFTPDEANQLRRAMATFRNVGGMENFEEKLIGGMVRRGYERDFAERCYKQIEGFGSYGFPESHALSFARLVYVSSWIKCFHPAVFGCAILNSQPMGFYAPAQLVDDARKHGVVVRPIDVNHSGWDNALERTDDGDLAIRLGFRQVDGFRQDWADALVAARGDLPFADVETLAARAGLPTRGLNTLADADAFGSIAMARREALWEVRRTPPKQLALFAAAEAPELGEEVDPRLTAMPRSEQVAADYQTTRLSLKDHPMRFLRPVFAAEGVLSSAQAARTKDGRRARIAGVVLVRQRPGKGNAIFVTIEDETGITNALMWAHDFEANRRAVMAARLLVLEGVIQRSEEGVIHLMTVKAYDRTEELRRLSSDYVGETPLLRVDEVIRTKPIVSQDVRGRHPRDVRIMPKSRDFH</sequence>
<dbReference type="NCBIfam" id="TIGR00594">
    <property type="entry name" value="polc"/>
    <property type="match status" value="1"/>
</dbReference>
<dbReference type="InterPro" id="IPR003141">
    <property type="entry name" value="Pol/His_phosphatase_N"/>
</dbReference>
<comment type="subcellular location">
    <subcellularLocation>
        <location evidence="9">Cytoplasm</location>
    </subcellularLocation>
</comment>
<dbReference type="InterPro" id="IPR004013">
    <property type="entry name" value="PHP_dom"/>
</dbReference>
<keyword evidence="5 9" id="KW-0227">DNA damage</keyword>
<keyword evidence="6 9" id="KW-0239">DNA-directed DNA polymerase</keyword>
<dbReference type="EC" id="2.7.7.7" evidence="9"/>
<keyword evidence="12" id="KW-1185">Reference proteome</keyword>
<evidence type="ECO:0000313" key="12">
    <source>
        <dbReference type="Proteomes" id="UP001139486"/>
    </source>
</evidence>
<organism evidence="11 12">
    <name type="scientific">Sphingomonas liriopis</name>
    <dbReference type="NCBI Taxonomy" id="2949094"/>
    <lineage>
        <taxon>Bacteria</taxon>
        <taxon>Pseudomonadati</taxon>
        <taxon>Pseudomonadota</taxon>
        <taxon>Alphaproteobacteria</taxon>
        <taxon>Sphingomonadales</taxon>
        <taxon>Sphingomonadaceae</taxon>
        <taxon>Sphingomonas</taxon>
    </lineage>
</organism>
<gene>
    <name evidence="9" type="primary">dnaE2</name>
    <name evidence="11" type="ORF">M9979_03965</name>
</gene>
<evidence type="ECO:0000256" key="5">
    <source>
        <dbReference type="ARBA" id="ARBA00022763"/>
    </source>
</evidence>
<name>A0A9X2HWF5_9SPHN</name>
<keyword evidence="2 9" id="KW-0808">Transferase</keyword>
<dbReference type="GO" id="GO:0005737">
    <property type="term" value="C:cytoplasm"/>
    <property type="evidence" value="ECO:0007669"/>
    <property type="project" value="UniProtKB-SubCell"/>
</dbReference>
<dbReference type="InterPro" id="IPR029460">
    <property type="entry name" value="DNAPol_HHH"/>
</dbReference>
<dbReference type="InterPro" id="IPR040982">
    <property type="entry name" value="DNA_pol3_finger"/>
</dbReference>
<dbReference type="CDD" id="cd07434">
    <property type="entry name" value="PHP_PolIIIA_DnaE2"/>
    <property type="match status" value="1"/>
</dbReference>
<dbReference type="RefSeq" id="WP_254288039.1">
    <property type="nucleotide sequence ID" value="NZ_JAMLDY010000004.1"/>
</dbReference>
<evidence type="ECO:0000313" key="11">
    <source>
        <dbReference type="EMBL" id="MCP3734030.1"/>
    </source>
</evidence>
<reference evidence="11" key="1">
    <citation type="submission" date="2022-05" db="EMBL/GenBank/DDBJ databases">
        <title>Sphingomonas sp. strain RP10 Genome sequencing and assembly.</title>
        <authorList>
            <person name="Kim I."/>
        </authorList>
    </citation>
    <scope>NUCLEOTIDE SEQUENCE</scope>
    <source>
        <strain evidence="11">RP10</strain>
    </source>
</reference>
<proteinExistence type="inferred from homology"/>
<dbReference type="GO" id="GO:0006281">
    <property type="term" value="P:DNA repair"/>
    <property type="evidence" value="ECO:0007669"/>
    <property type="project" value="UniProtKB-UniRule"/>
</dbReference>
<dbReference type="EMBL" id="JAMLDY010000004">
    <property type="protein sequence ID" value="MCP3734030.1"/>
    <property type="molecule type" value="Genomic_DNA"/>
</dbReference>
<dbReference type="Pfam" id="PF14579">
    <property type="entry name" value="HHH_6"/>
    <property type="match status" value="1"/>
</dbReference>
<protein>
    <recommendedName>
        <fullName evidence="9">Error-prone DNA polymerase</fullName>
        <ecNumber evidence="9">2.7.7.7</ecNumber>
    </recommendedName>
</protein>
<dbReference type="CDD" id="cd04485">
    <property type="entry name" value="DnaE_OBF"/>
    <property type="match status" value="1"/>
</dbReference>
<dbReference type="GO" id="GO:0008408">
    <property type="term" value="F:3'-5' exonuclease activity"/>
    <property type="evidence" value="ECO:0007669"/>
    <property type="project" value="InterPro"/>
</dbReference>
<dbReference type="GO" id="GO:0006260">
    <property type="term" value="P:DNA replication"/>
    <property type="evidence" value="ECO:0007669"/>
    <property type="project" value="UniProtKB-KW"/>
</dbReference>
<dbReference type="Pfam" id="PF02811">
    <property type="entry name" value="PHP"/>
    <property type="match status" value="1"/>
</dbReference>